<keyword evidence="1" id="KW-0812">Transmembrane</keyword>
<feature type="transmembrane region" description="Helical" evidence="1">
    <location>
        <begin position="34"/>
        <end position="52"/>
    </location>
</feature>
<reference evidence="2 3" key="1">
    <citation type="submission" date="2020-08" db="EMBL/GenBank/DDBJ databases">
        <title>Sequencing the genomes of 1000 actinobacteria strains.</title>
        <authorList>
            <person name="Klenk H.-P."/>
        </authorList>
    </citation>
    <scope>NUCLEOTIDE SEQUENCE [LARGE SCALE GENOMIC DNA]</scope>
    <source>
        <strain evidence="2 3">DSM 24947</strain>
    </source>
</reference>
<evidence type="ECO:0000313" key="3">
    <source>
        <dbReference type="Proteomes" id="UP000573729"/>
    </source>
</evidence>
<name>A0A7W7FK83_9MICO</name>
<comment type="caution">
    <text evidence="2">The sequence shown here is derived from an EMBL/GenBank/DDBJ whole genome shotgun (WGS) entry which is preliminary data.</text>
</comment>
<gene>
    <name evidence="2" type="ORF">BKA24_002844</name>
</gene>
<keyword evidence="1" id="KW-1133">Transmembrane helix</keyword>
<proteinExistence type="predicted"/>
<dbReference type="EMBL" id="JACHMD010000001">
    <property type="protein sequence ID" value="MBB4668135.1"/>
    <property type="molecule type" value="Genomic_DNA"/>
</dbReference>
<dbReference type="Proteomes" id="UP000573729">
    <property type="component" value="Unassembled WGS sequence"/>
</dbReference>
<keyword evidence="3" id="KW-1185">Reference proteome</keyword>
<dbReference type="RefSeq" id="WP_184219683.1">
    <property type="nucleotide sequence ID" value="NZ_JACHMD010000001.1"/>
</dbReference>
<evidence type="ECO:0000256" key="1">
    <source>
        <dbReference type="SAM" id="Phobius"/>
    </source>
</evidence>
<feature type="transmembrane region" description="Helical" evidence="1">
    <location>
        <begin position="7"/>
        <end position="28"/>
    </location>
</feature>
<dbReference type="AlphaFoldDB" id="A0A7W7FK83"/>
<accession>A0A7W7FK83</accession>
<keyword evidence="1" id="KW-0472">Membrane</keyword>
<evidence type="ECO:0000313" key="2">
    <source>
        <dbReference type="EMBL" id="MBB4668135.1"/>
    </source>
</evidence>
<sequence length="69" mass="7317">MTLRLIVILLLLIGGGGVGVGFGLAIVFDLPWGWLLVAGGAIALIPGFILFVRLRQRDAPQTTPGDHRP</sequence>
<organism evidence="2 3">
    <name type="scientific">Microbacterium marinum</name>
    <dbReference type="NCBI Taxonomy" id="421115"/>
    <lineage>
        <taxon>Bacteria</taxon>
        <taxon>Bacillati</taxon>
        <taxon>Actinomycetota</taxon>
        <taxon>Actinomycetes</taxon>
        <taxon>Micrococcales</taxon>
        <taxon>Microbacteriaceae</taxon>
        <taxon>Microbacterium</taxon>
    </lineage>
</organism>
<protein>
    <submittedName>
        <fullName evidence="2">Uncharacterized protein</fullName>
    </submittedName>
</protein>